<evidence type="ECO:0000256" key="1">
    <source>
        <dbReference type="SAM" id="MobiDB-lite"/>
    </source>
</evidence>
<reference evidence="2" key="1">
    <citation type="journal article" date="2022" name="Int. J. Mol. Sci.">
        <title>Draft Genome of Tanacetum Coccineum: Genomic Comparison of Closely Related Tanacetum-Family Plants.</title>
        <authorList>
            <person name="Yamashiro T."/>
            <person name="Shiraishi A."/>
            <person name="Nakayama K."/>
            <person name="Satake H."/>
        </authorList>
    </citation>
    <scope>NUCLEOTIDE SEQUENCE</scope>
</reference>
<gene>
    <name evidence="2" type="ORF">Tco_0908006</name>
</gene>
<dbReference type="EMBL" id="BQNB010014403">
    <property type="protein sequence ID" value="GJT27731.1"/>
    <property type="molecule type" value="Genomic_DNA"/>
</dbReference>
<feature type="compositionally biased region" description="Low complexity" evidence="1">
    <location>
        <begin position="38"/>
        <end position="54"/>
    </location>
</feature>
<feature type="region of interest" description="Disordered" evidence="1">
    <location>
        <begin position="20"/>
        <end position="54"/>
    </location>
</feature>
<organism evidence="2 3">
    <name type="scientific">Tanacetum coccineum</name>
    <dbReference type="NCBI Taxonomy" id="301880"/>
    <lineage>
        <taxon>Eukaryota</taxon>
        <taxon>Viridiplantae</taxon>
        <taxon>Streptophyta</taxon>
        <taxon>Embryophyta</taxon>
        <taxon>Tracheophyta</taxon>
        <taxon>Spermatophyta</taxon>
        <taxon>Magnoliopsida</taxon>
        <taxon>eudicotyledons</taxon>
        <taxon>Gunneridae</taxon>
        <taxon>Pentapetalae</taxon>
        <taxon>asterids</taxon>
        <taxon>campanulids</taxon>
        <taxon>Asterales</taxon>
        <taxon>Asteraceae</taxon>
        <taxon>Asteroideae</taxon>
        <taxon>Anthemideae</taxon>
        <taxon>Anthemidinae</taxon>
        <taxon>Tanacetum</taxon>
    </lineage>
</organism>
<feature type="compositionally biased region" description="Gly residues" evidence="1">
    <location>
        <begin position="290"/>
        <end position="310"/>
    </location>
</feature>
<comment type="caution">
    <text evidence="2">The sequence shown here is derived from an EMBL/GenBank/DDBJ whole genome shotgun (WGS) entry which is preliminary data.</text>
</comment>
<keyword evidence="3" id="KW-1185">Reference proteome</keyword>
<evidence type="ECO:0000313" key="3">
    <source>
        <dbReference type="Proteomes" id="UP001151760"/>
    </source>
</evidence>
<name>A0ABQ5CKW5_9ASTR</name>
<evidence type="ECO:0000313" key="2">
    <source>
        <dbReference type="EMBL" id="GJT27731.1"/>
    </source>
</evidence>
<feature type="region of interest" description="Disordered" evidence="1">
    <location>
        <begin position="286"/>
        <end position="315"/>
    </location>
</feature>
<reference evidence="2" key="2">
    <citation type="submission" date="2022-01" db="EMBL/GenBank/DDBJ databases">
        <authorList>
            <person name="Yamashiro T."/>
            <person name="Shiraishi A."/>
            <person name="Satake H."/>
            <person name="Nakayama K."/>
        </authorList>
    </citation>
    <scope>NUCLEOTIDE SEQUENCE</scope>
</reference>
<proteinExistence type="predicted"/>
<sequence length="379" mass="42207">MLLTASKRVHKFPARIPANRKRFYSSSSSPPRKRHRASPYSSSSATHSLSSVSARPSREKCRSFTADFLLVRADRLPSYKRLRDLSSTYCHEVSVEVSTKVDIKDSIETGVEGDIERDTKSNIDLDILADIEADIAAEAASAIKVDVAADAIAAPEVPDDIPVPIIANSGSRETFEIGLDIVIYELYDHIVEFPAQRITYIVEEQRAQETSAITANTERARLLDKIRVLEGSNIGIRDALGVEREMTTSVERHLGYILEELRRIRMAYQYDRADFRKLETFYGDKEGYSNDGGNGNGNSRGNENGNGGGNRNRNRMNVGAGGNALVARTVGIDGAHEMSWKDLMKLIIEVYCPRNEIQNLESELWNLSVKGTDVDGYMR</sequence>
<dbReference type="Proteomes" id="UP001151760">
    <property type="component" value="Unassembled WGS sequence"/>
</dbReference>
<accession>A0ABQ5CKW5</accession>
<protein>
    <submittedName>
        <fullName evidence="2">Uncharacterized protein</fullName>
    </submittedName>
</protein>